<proteinExistence type="predicted"/>
<dbReference type="EMBL" id="POUC01000582">
    <property type="protein sequence ID" value="PNG16863.1"/>
    <property type="molecule type" value="Genomic_DNA"/>
</dbReference>
<dbReference type="AlphaFoldDB" id="A0A2N8TCW1"/>
<keyword evidence="3" id="KW-1185">Reference proteome</keyword>
<evidence type="ECO:0000313" key="3">
    <source>
        <dbReference type="Proteomes" id="UP000235943"/>
    </source>
</evidence>
<accession>A0A2N8TCW1</accession>
<comment type="caution">
    <text evidence="2">The sequence shown here is derived from an EMBL/GenBank/DDBJ whole genome shotgun (WGS) entry which is preliminary data.</text>
</comment>
<evidence type="ECO:0000256" key="1">
    <source>
        <dbReference type="SAM" id="MobiDB-lite"/>
    </source>
</evidence>
<dbReference type="OrthoDB" id="306887at2"/>
<dbReference type="RefSeq" id="WP_102913706.1">
    <property type="nucleotide sequence ID" value="NZ_POUC01000582.1"/>
</dbReference>
<dbReference type="Proteomes" id="UP000235943">
    <property type="component" value="Unassembled WGS sequence"/>
</dbReference>
<evidence type="ECO:0000313" key="2">
    <source>
        <dbReference type="EMBL" id="PNG16863.1"/>
    </source>
</evidence>
<gene>
    <name evidence="2" type="ORF">C1J00_39630</name>
</gene>
<reference evidence="2 3" key="1">
    <citation type="submission" date="2018-01" db="EMBL/GenBank/DDBJ databases">
        <title>Draft genome sequence of Streptomyces sp. 13K301.</title>
        <authorList>
            <person name="Sahin N."/>
            <person name="Saygin H."/>
            <person name="Ay H."/>
        </authorList>
    </citation>
    <scope>NUCLEOTIDE SEQUENCE [LARGE SCALE GENOMIC DNA]</scope>
    <source>
        <strain evidence="2 3">13K301</strain>
    </source>
</reference>
<sequence length="296" mass="31468">MAASKEIENPESRFSAVLASAARLPGVRIHREEYLRKALARYCSEDEIRRAIEETPAAAGISLEVLEKAANDSINYEAAKASALSAAAGIPGFIALPATVPADTAQYFGHMLRIAQKLAYLYSWPDLFSGDSDDIDDATKGVLTLFFGVMFGTQSANAAVGKVAGMMSKEVAKKLPQKALTQGVIYPIVKKVAGYLGVQMTKQTFAKSVSKAIPVVGAVVSGGLTLATYLPMAKRLKKHLSSLELTKPAHRVVDEPVVDGEVVDGEVVEVHEHSATIPEQHGADDTAVKPGKPHSS</sequence>
<feature type="region of interest" description="Disordered" evidence="1">
    <location>
        <begin position="277"/>
        <end position="296"/>
    </location>
</feature>
<evidence type="ECO:0008006" key="4">
    <source>
        <dbReference type="Google" id="ProtNLM"/>
    </source>
</evidence>
<name>A0A2N8TCW1_9ACTN</name>
<organism evidence="2 3">
    <name type="scientific">Streptomyces cahuitamycinicus</name>
    <dbReference type="NCBI Taxonomy" id="2070367"/>
    <lineage>
        <taxon>Bacteria</taxon>
        <taxon>Bacillati</taxon>
        <taxon>Actinomycetota</taxon>
        <taxon>Actinomycetes</taxon>
        <taxon>Kitasatosporales</taxon>
        <taxon>Streptomycetaceae</taxon>
        <taxon>Streptomyces</taxon>
    </lineage>
</organism>
<protein>
    <recommendedName>
        <fullName evidence="4">EcsC family protein</fullName>
    </recommendedName>
</protein>